<dbReference type="Pfam" id="PF06114">
    <property type="entry name" value="Peptidase_M78"/>
    <property type="match status" value="1"/>
</dbReference>
<evidence type="ECO:0000313" key="3">
    <source>
        <dbReference type="Proteomes" id="UP001596270"/>
    </source>
</evidence>
<dbReference type="RefSeq" id="WP_371438880.1">
    <property type="nucleotide sequence ID" value="NZ_JBHSRS010000083.1"/>
</dbReference>
<name>A0ABW1U1G2_9BURK</name>
<dbReference type="Gene3D" id="1.10.10.2910">
    <property type="match status" value="1"/>
</dbReference>
<sequence length="283" mass="31691">MTLLHDDFPLSPDCWADGVAYYKAFLRADSFLAGVPKKAKDANSDRQLYELTAHLLSSTGQQDALFRAKLGAPETLIAVWLTKIRTLAEWFTVAENIPPFTGLNAEHLNEIVKLSSDVSKLADVGPWLLKHGIVLIHEPGLAGMNVDGAVFKIASGNPVVGLSLRFPRVDHYWFTLMHELAHVVLHAEMLFTPIVDDFEQVSAELVERQADKLAQDSLIARSEWRSCPAKYSLSEQDVIEFAAKLNIAPQIVAGRLRRELRRYDIFSELVNEINVREVLFAKS</sequence>
<reference evidence="3" key="1">
    <citation type="journal article" date="2019" name="Int. J. Syst. Evol. Microbiol.">
        <title>The Global Catalogue of Microorganisms (GCM) 10K type strain sequencing project: providing services to taxonomists for standard genome sequencing and annotation.</title>
        <authorList>
            <consortium name="The Broad Institute Genomics Platform"/>
            <consortium name="The Broad Institute Genome Sequencing Center for Infectious Disease"/>
            <person name="Wu L."/>
            <person name="Ma J."/>
        </authorList>
    </citation>
    <scope>NUCLEOTIDE SEQUENCE [LARGE SCALE GENOMIC DNA]</scope>
    <source>
        <strain evidence="3">CCUG 39402</strain>
    </source>
</reference>
<dbReference type="EMBL" id="JBHSRS010000083">
    <property type="protein sequence ID" value="MFC6283751.1"/>
    <property type="molecule type" value="Genomic_DNA"/>
</dbReference>
<protein>
    <submittedName>
        <fullName evidence="2">ImmA/IrrE family metallo-endopeptidase</fullName>
    </submittedName>
</protein>
<dbReference type="Proteomes" id="UP001596270">
    <property type="component" value="Unassembled WGS sequence"/>
</dbReference>
<evidence type="ECO:0000259" key="1">
    <source>
        <dbReference type="Pfam" id="PF06114"/>
    </source>
</evidence>
<proteinExistence type="predicted"/>
<accession>A0ABW1U1G2</accession>
<evidence type="ECO:0000313" key="2">
    <source>
        <dbReference type="EMBL" id="MFC6283751.1"/>
    </source>
</evidence>
<keyword evidence="3" id="KW-1185">Reference proteome</keyword>
<comment type="caution">
    <text evidence="2">The sequence shown here is derived from an EMBL/GenBank/DDBJ whole genome shotgun (WGS) entry which is preliminary data.</text>
</comment>
<dbReference type="InterPro" id="IPR010359">
    <property type="entry name" value="IrrE_HExxH"/>
</dbReference>
<organism evidence="2 3">
    <name type="scientific">Polaromonas aquatica</name>
    <dbReference type="NCBI Taxonomy" id="332657"/>
    <lineage>
        <taxon>Bacteria</taxon>
        <taxon>Pseudomonadati</taxon>
        <taxon>Pseudomonadota</taxon>
        <taxon>Betaproteobacteria</taxon>
        <taxon>Burkholderiales</taxon>
        <taxon>Comamonadaceae</taxon>
        <taxon>Polaromonas</taxon>
    </lineage>
</organism>
<gene>
    <name evidence="2" type="ORF">ACFQND_21190</name>
</gene>
<feature type="domain" description="IrrE N-terminal-like" evidence="1">
    <location>
        <begin position="130"/>
        <end position="256"/>
    </location>
</feature>